<reference evidence="3" key="1">
    <citation type="journal article" date="2021" name="PeerJ">
        <title>Extensive microbial diversity within the chicken gut microbiome revealed by metagenomics and culture.</title>
        <authorList>
            <person name="Gilroy R."/>
            <person name="Ravi A."/>
            <person name="Getino M."/>
            <person name="Pursley I."/>
            <person name="Horton D.L."/>
            <person name="Alikhan N.F."/>
            <person name="Baker D."/>
            <person name="Gharbi K."/>
            <person name="Hall N."/>
            <person name="Watson M."/>
            <person name="Adriaenssens E.M."/>
            <person name="Foster-Nyarko E."/>
            <person name="Jarju S."/>
            <person name="Secka A."/>
            <person name="Antonio M."/>
            <person name="Oren A."/>
            <person name="Chaudhuri R.R."/>
            <person name="La Ragione R."/>
            <person name="Hildebrand F."/>
            <person name="Pallen M.J."/>
        </authorList>
    </citation>
    <scope>NUCLEOTIDE SEQUENCE</scope>
    <source>
        <strain evidence="3">ChiBcec8-13705</strain>
    </source>
</reference>
<proteinExistence type="predicted"/>
<protein>
    <submittedName>
        <fullName evidence="3">Glycosyltransferase</fullName>
        <ecNumber evidence="3">2.4.-.-</ecNumber>
    </submittedName>
</protein>
<name>A0A9D2M5A4_9FIRM</name>
<dbReference type="Proteomes" id="UP000886803">
    <property type="component" value="Unassembled WGS sequence"/>
</dbReference>
<feature type="domain" description="Glycosyl transferase family 1" evidence="1">
    <location>
        <begin position="195"/>
        <end position="351"/>
    </location>
</feature>
<dbReference type="InterPro" id="IPR001296">
    <property type="entry name" value="Glyco_trans_1"/>
</dbReference>
<organism evidence="3 4">
    <name type="scientific">Candidatus Gemmiger avicola</name>
    <dbReference type="NCBI Taxonomy" id="2838605"/>
    <lineage>
        <taxon>Bacteria</taxon>
        <taxon>Bacillati</taxon>
        <taxon>Bacillota</taxon>
        <taxon>Clostridia</taxon>
        <taxon>Eubacteriales</taxon>
        <taxon>Gemmiger</taxon>
    </lineage>
</organism>
<gene>
    <name evidence="3" type="ORF">H9945_00455</name>
</gene>
<dbReference type="EMBL" id="DWYG01000005">
    <property type="protein sequence ID" value="HJB40949.1"/>
    <property type="molecule type" value="Genomic_DNA"/>
</dbReference>
<accession>A0A9D2M5A4</accession>
<keyword evidence="3" id="KW-0328">Glycosyltransferase</keyword>
<dbReference type="PANTHER" id="PTHR45947">
    <property type="entry name" value="SULFOQUINOVOSYL TRANSFERASE SQD2"/>
    <property type="match status" value="1"/>
</dbReference>
<dbReference type="SUPFAM" id="SSF53756">
    <property type="entry name" value="UDP-Glycosyltransferase/glycogen phosphorylase"/>
    <property type="match status" value="1"/>
</dbReference>
<dbReference type="PANTHER" id="PTHR45947:SF3">
    <property type="entry name" value="SULFOQUINOVOSYL TRANSFERASE SQD2"/>
    <property type="match status" value="1"/>
</dbReference>
<dbReference type="AlphaFoldDB" id="A0A9D2M5A4"/>
<sequence>MKILLTTDWYIPAVNGVVTSVLALRRALQRQGHEVRILTLAGGLHGWAADGVWAVGSVNAGLIYPGARLRTPDADAALHALIAWRPDVVHSQCEFSTFPLARRIARACGAPLVHTYHTVYEEYTHYFSPSQRWGRAAARCFTRHIAARCDALIAPTAKVAALLNGYGVACPVDTLPTGIETARFANPDPEAVAALRRRLRLPEGRPVLLYLGRLAREKNVEELFAVAAALGETATLLLVGDGPDRMRLETLAAGLPNVVFAGMARPDTVPLYYALGDIFVSASTSETQGLTYCEALAAGLPAVCRADACLNGVIRDGCNGWQYRTPAELETRLRTLLANPDARARMAAAARAGAAAFDETTFGERAAALYRRLIWQREKTALPRKGITLWNV</sequence>
<evidence type="ECO:0000313" key="4">
    <source>
        <dbReference type="Proteomes" id="UP000886803"/>
    </source>
</evidence>
<keyword evidence="3" id="KW-0808">Transferase</keyword>
<evidence type="ECO:0000313" key="3">
    <source>
        <dbReference type="EMBL" id="HJB40949.1"/>
    </source>
</evidence>
<reference evidence="3" key="2">
    <citation type="submission" date="2021-04" db="EMBL/GenBank/DDBJ databases">
        <authorList>
            <person name="Gilroy R."/>
        </authorList>
    </citation>
    <scope>NUCLEOTIDE SEQUENCE</scope>
    <source>
        <strain evidence="3">ChiBcec8-13705</strain>
    </source>
</reference>
<feature type="domain" description="Glycosyltransferase subfamily 4-like N-terminal" evidence="2">
    <location>
        <begin position="14"/>
        <end position="183"/>
    </location>
</feature>
<dbReference type="Pfam" id="PF00534">
    <property type="entry name" value="Glycos_transf_1"/>
    <property type="match status" value="1"/>
</dbReference>
<dbReference type="EC" id="2.4.-.-" evidence="3"/>
<evidence type="ECO:0000259" key="2">
    <source>
        <dbReference type="Pfam" id="PF13439"/>
    </source>
</evidence>
<dbReference type="InterPro" id="IPR028098">
    <property type="entry name" value="Glyco_trans_4-like_N"/>
</dbReference>
<comment type="caution">
    <text evidence="3">The sequence shown here is derived from an EMBL/GenBank/DDBJ whole genome shotgun (WGS) entry which is preliminary data.</text>
</comment>
<dbReference type="Gene3D" id="3.40.50.2000">
    <property type="entry name" value="Glycogen Phosphorylase B"/>
    <property type="match status" value="2"/>
</dbReference>
<dbReference type="InterPro" id="IPR050194">
    <property type="entry name" value="Glycosyltransferase_grp1"/>
</dbReference>
<dbReference type="Pfam" id="PF13439">
    <property type="entry name" value="Glyco_transf_4"/>
    <property type="match status" value="1"/>
</dbReference>
<evidence type="ECO:0000259" key="1">
    <source>
        <dbReference type="Pfam" id="PF00534"/>
    </source>
</evidence>
<dbReference type="GO" id="GO:0016758">
    <property type="term" value="F:hexosyltransferase activity"/>
    <property type="evidence" value="ECO:0007669"/>
    <property type="project" value="TreeGrafter"/>
</dbReference>